<dbReference type="SUPFAM" id="SSF56935">
    <property type="entry name" value="Porins"/>
    <property type="match status" value="1"/>
</dbReference>
<sequence>MRKYILVLVLFFYFIKNYSQTIVSGIIKSKTEVLVGANILAKPLTKGAKFSYAVTNVNGKYTLKLTKNALYKFTISFVGCITLKEDILFNTSKLTKNFNLKEDPNELQEIIINYKEPIVVKKDTTTYRVKSFVNGKEHKLREVLKKLPGVEVDRNGNVTVKGKKVTTVLVENKEFFTGDSKLAVNNIPADVVKEIQVIEDYHESDLLKGFETSEEVALNINLKEDKKQFAFGDMEIGTGIKDRYIFHPTLFKYSKKTSYSFIGDANNTSNKSFTLKDYINYEGGLDTDNLSEIFSSSVAKLLRNKEFYDNKHYFGGLNFQYETNPKNRWTAFFIALQDKTDVAQQQNNDYIIDDIQEQRVTHENLNQSVLLGKLQLKSAPSKKLRIKLENKLEIISGLNNLENESNLINNNNLIFSKNNNVNTLSLQSGLKIERKINEYHTSQAKLHVKFSKVSENQKWLANNNIFSSQIPITPSANLNVTQNIENKKYEFKSLLKHFWIVNPVNHLFFSLKNNLFATDYNNNIEQLLIGENKIFDNFKNNSLDKQLFSSVCIKYKYLLGDVFFTTQLEYLNYIRSTSQFLEDKIYNNFFLLPQFEANWEIDNKRSLKFSYLLKNKFPRYQDFFINNSLHDFNSVRLGNINLRESNYHTFRVYFRKYQSYGWSFYPRINYKIIKSRLQNKYLSKGIYYINTPVNTILPEKELNISTRVVYGYKYWRASLRTSYVNRNYVSFNANKEILATNNSFSVFGGFKSMYIKGPNIDVSFNHNYNTNKNLFFNSISDRTKFNLALDYDINDWQFKAETRYSYFKNKTSKTTNTFNETNASIFYQKEDSMWGFELKATNIGNNTHRISSSLSDILFYETKTRLFPRTILAKVVYKI</sequence>
<dbReference type="AlphaFoldDB" id="A0A2I2M8Z5"/>
<evidence type="ECO:0008006" key="3">
    <source>
        <dbReference type="Google" id="ProtNLM"/>
    </source>
</evidence>
<protein>
    <recommendedName>
        <fullName evidence="3">TonB-dependent receptor</fullName>
    </recommendedName>
</protein>
<name>A0A2I2M8Z5_9FLAO</name>
<gene>
    <name evidence="1" type="ORF">TNO010_210040</name>
</gene>
<dbReference type="InterPro" id="IPR008969">
    <property type="entry name" value="CarboxyPept-like_regulatory"/>
</dbReference>
<dbReference type="EMBL" id="OENE01000014">
    <property type="protein sequence ID" value="SOU88547.1"/>
    <property type="molecule type" value="Genomic_DNA"/>
</dbReference>
<proteinExistence type="predicted"/>
<dbReference type="Proteomes" id="UP000490060">
    <property type="component" value="Unassembled WGS sequence"/>
</dbReference>
<organism evidence="1 2">
    <name type="scientific">Tenacibaculum finnmarkense genomovar ulcerans</name>
    <dbReference type="NCBI Taxonomy" id="2781388"/>
    <lineage>
        <taxon>Bacteria</taxon>
        <taxon>Pseudomonadati</taxon>
        <taxon>Bacteroidota</taxon>
        <taxon>Flavobacteriia</taxon>
        <taxon>Flavobacteriales</taxon>
        <taxon>Flavobacteriaceae</taxon>
        <taxon>Tenacibaculum</taxon>
        <taxon>Tenacibaculum finnmarkense</taxon>
    </lineage>
</organism>
<evidence type="ECO:0000313" key="1">
    <source>
        <dbReference type="EMBL" id="SOU88547.1"/>
    </source>
</evidence>
<evidence type="ECO:0000313" key="2">
    <source>
        <dbReference type="Proteomes" id="UP000490060"/>
    </source>
</evidence>
<dbReference type="Pfam" id="PF13715">
    <property type="entry name" value="CarbopepD_reg_2"/>
    <property type="match status" value="1"/>
</dbReference>
<dbReference type="GeneID" id="86819575"/>
<dbReference type="SUPFAM" id="SSF49464">
    <property type="entry name" value="Carboxypeptidase regulatory domain-like"/>
    <property type="match status" value="1"/>
</dbReference>
<dbReference type="RefSeq" id="WP_172505198.1">
    <property type="nucleotide sequence ID" value="NZ_JAJHTM010000010.1"/>
</dbReference>
<reference evidence="1 2" key="1">
    <citation type="submission" date="2017-11" db="EMBL/GenBank/DDBJ databases">
        <authorList>
            <person name="Duchaud E."/>
        </authorList>
    </citation>
    <scope>NUCLEOTIDE SEQUENCE [LARGE SCALE GENOMIC DNA]</scope>
    <source>
        <strain evidence="1 2">TNO010</strain>
    </source>
</reference>
<accession>A0A2I2M8Z5</accession>